<feature type="transmembrane region" description="Helical" evidence="9">
    <location>
        <begin position="53"/>
        <end position="70"/>
    </location>
</feature>
<dbReference type="SUPFAM" id="SSF47384">
    <property type="entry name" value="Homodimeric domain of signal transducing histidine kinase"/>
    <property type="match status" value="1"/>
</dbReference>
<gene>
    <name evidence="11" type="ORF">AMOR_41550</name>
</gene>
<dbReference type="EMBL" id="AP025591">
    <property type="protein sequence ID" value="BDG05159.1"/>
    <property type="molecule type" value="Genomic_DNA"/>
</dbReference>
<keyword evidence="9" id="KW-0472">Membrane</keyword>
<dbReference type="EC" id="2.7.13.3" evidence="2"/>
<keyword evidence="6" id="KW-0418">Kinase</keyword>
<evidence type="ECO:0000256" key="4">
    <source>
        <dbReference type="ARBA" id="ARBA00022679"/>
    </source>
</evidence>
<evidence type="ECO:0000259" key="10">
    <source>
        <dbReference type="PROSITE" id="PS50109"/>
    </source>
</evidence>
<dbReference type="Gene3D" id="1.10.287.130">
    <property type="match status" value="1"/>
</dbReference>
<comment type="catalytic activity">
    <reaction evidence="1">
        <text>ATP + protein L-histidine = ADP + protein N-phospho-L-histidine.</text>
        <dbReference type="EC" id="2.7.13.3"/>
    </reaction>
</comment>
<sequence>MERLLADGPDLAMPRPTMVAQTLVQHATGALPAGMAAPSDRSVAPRWPHREDLLPVGYYLLVAAVLATTGTSAWRIAILALAAAGQQVGFFAWRRPGLKHCVNADPERAARGAVLRASSTFFVTTGLAIAATGGVGSPLLVTFLVAYLAAVTIVGDRGETRWLLAATALGVCVLAVLPRSWTGVGSPRPVHALLAAVSVLGVGALLVPVHATRRKKLEELERARSELASEALARAQTLEQIGSKVAHELKNPLTGVKALVQLGLRNPAEGASHDRLEVVEREVSRMQEILQNYLSFTRPLQGVEPRRVDLGPLVSDTLEVLSARANDARVRLYADGDAMVEADPRRLREALLNLVANAIEATPPGGEVFVEVRAAAEGAELVVRDTGRGMPPEVLGRIGTPFFTTRDDGTGLGVVLARSVIAQHGGSLRYESEPGKGTRVEVTLPRVAREGRDGACAGRR</sequence>
<protein>
    <recommendedName>
        <fullName evidence="2">histidine kinase</fullName>
        <ecNumber evidence="2">2.7.13.3</ecNumber>
    </recommendedName>
</protein>
<accession>A0ABM7X042</accession>
<evidence type="ECO:0000256" key="1">
    <source>
        <dbReference type="ARBA" id="ARBA00000085"/>
    </source>
</evidence>
<reference evidence="12" key="1">
    <citation type="journal article" date="2022" name="Int. J. Syst. Evol. Microbiol.">
        <title>Anaeromyxobacter oryzae sp. nov., Anaeromyxobacter diazotrophicus sp. nov. and Anaeromyxobacter paludicola sp. nov., isolated from paddy soils.</title>
        <authorList>
            <person name="Itoh H."/>
            <person name="Xu Z."/>
            <person name="Mise K."/>
            <person name="Masuda Y."/>
            <person name="Ushijima N."/>
            <person name="Hayakawa C."/>
            <person name="Shiratori Y."/>
            <person name="Senoo K."/>
        </authorList>
    </citation>
    <scope>NUCLEOTIDE SEQUENCE [LARGE SCALE GENOMIC DNA]</scope>
    <source>
        <strain evidence="12">Red232</strain>
    </source>
</reference>
<evidence type="ECO:0000256" key="6">
    <source>
        <dbReference type="ARBA" id="ARBA00022777"/>
    </source>
</evidence>
<dbReference type="PANTHER" id="PTHR43065">
    <property type="entry name" value="SENSOR HISTIDINE KINASE"/>
    <property type="match status" value="1"/>
</dbReference>
<evidence type="ECO:0000256" key="8">
    <source>
        <dbReference type="ARBA" id="ARBA00023012"/>
    </source>
</evidence>
<keyword evidence="9" id="KW-0812">Transmembrane</keyword>
<keyword evidence="7" id="KW-0067">ATP-binding</keyword>
<dbReference type="InterPro" id="IPR036097">
    <property type="entry name" value="HisK_dim/P_sf"/>
</dbReference>
<feature type="transmembrane region" description="Helical" evidence="9">
    <location>
        <begin position="162"/>
        <end position="181"/>
    </location>
</feature>
<dbReference type="Pfam" id="PF02518">
    <property type="entry name" value="HATPase_c"/>
    <property type="match status" value="1"/>
</dbReference>
<name>A0ABM7X042_9BACT</name>
<dbReference type="Proteomes" id="UP001162891">
    <property type="component" value="Chromosome"/>
</dbReference>
<organism evidence="11 12">
    <name type="scientific">Anaeromyxobacter oryzae</name>
    <dbReference type="NCBI Taxonomy" id="2918170"/>
    <lineage>
        <taxon>Bacteria</taxon>
        <taxon>Pseudomonadati</taxon>
        <taxon>Myxococcota</taxon>
        <taxon>Myxococcia</taxon>
        <taxon>Myxococcales</taxon>
        <taxon>Cystobacterineae</taxon>
        <taxon>Anaeromyxobacteraceae</taxon>
        <taxon>Anaeromyxobacter</taxon>
    </lineage>
</organism>
<dbReference type="CDD" id="cd00075">
    <property type="entry name" value="HATPase"/>
    <property type="match status" value="1"/>
</dbReference>
<evidence type="ECO:0000256" key="3">
    <source>
        <dbReference type="ARBA" id="ARBA00022553"/>
    </source>
</evidence>
<evidence type="ECO:0000313" key="12">
    <source>
        <dbReference type="Proteomes" id="UP001162891"/>
    </source>
</evidence>
<dbReference type="InterPro" id="IPR004358">
    <property type="entry name" value="Sig_transdc_His_kin-like_C"/>
</dbReference>
<dbReference type="SUPFAM" id="SSF55874">
    <property type="entry name" value="ATPase domain of HSP90 chaperone/DNA topoisomerase II/histidine kinase"/>
    <property type="match status" value="1"/>
</dbReference>
<dbReference type="SMART" id="SM00387">
    <property type="entry name" value="HATPase_c"/>
    <property type="match status" value="1"/>
</dbReference>
<dbReference type="PANTHER" id="PTHR43065:SF10">
    <property type="entry name" value="PEROXIDE STRESS-ACTIVATED HISTIDINE KINASE MAK3"/>
    <property type="match status" value="1"/>
</dbReference>
<evidence type="ECO:0000256" key="7">
    <source>
        <dbReference type="ARBA" id="ARBA00022840"/>
    </source>
</evidence>
<evidence type="ECO:0000256" key="9">
    <source>
        <dbReference type="SAM" id="Phobius"/>
    </source>
</evidence>
<keyword evidence="5" id="KW-0547">Nucleotide-binding</keyword>
<evidence type="ECO:0000256" key="2">
    <source>
        <dbReference type="ARBA" id="ARBA00012438"/>
    </source>
</evidence>
<keyword evidence="8" id="KW-0902">Two-component regulatory system</keyword>
<dbReference type="InterPro" id="IPR003661">
    <property type="entry name" value="HisK_dim/P_dom"/>
</dbReference>
<evidence type="ECO:0000313" key="11">
    <source>
        <dbReference type="EMBL" id="BDG05159.1"/>
    </source>
</evidence>
<dbReference type="SMART" id="SM00388">
    <property type="entry name" value="HisKA"/>
    <property type="match status" value="1"/>
</dbReference>
<keyword evidence="9" id="KW-1133">Transmembrane helix</keyword>
<dbReference type="PRINTS" id="PR00344">
    <property type="entry name" value="BCTRLSENSOR"/>
</dbReference>
<feature type="domain" description="Histidine kinase" evidence="10">
    <location>
        <begin position="244"/>
        <end position="448"/>
    </location>
</feature>
<keyword evidence="3" id="KW-0597">Phosphoprotein</keyword>
<dbReference type="InterPro" id="IPR005467">
    <property type="entry name" value="His_kinase_dom"/>
</dbReference>
<evidence type="ECO:0000256" key="5">
    <source>
        <dbReference type="ARBA" id="ARBA00022741"/>
    </source>
</evidence>
<proteinExistence type="predicted"/>
<dbReference type="CDD" id="cd00082">
    <property type="entry name" value="HisKA"/>
    <property type="match status" value="1"/>
</dbReference>
<keyword evidence="12" id="KW-1185">Reference proteome</keyword>
<dbReference type="InterPro" id="IPR036890">
    <property type="entry name" value="HATPase_C_sf"/>
</dbReference>
<dbReference type="Gene3D" id="3.30.565.10">
    <property type="entry name" value="Histidine kinase-like ATPase, C-terminal domain"/>
    <property type="match status" value="1"/>
</dbReference>
<feature type="transmembrane region" description="Helical" evidence="9">
    <location>
        <begin position="137"/>
        <end position="155"/>
    </location>
</feature>
<keyword evidence="4" id="KW-0808">Transferase</keyword>
<dbReference type="Pfam" id="PF00512">
    <property type="entry name" value="HisKA"/>
    <property type="match status" value="1"/>
</dbReference>
<dbReference type="PROSITE" id="PS50109">
    <property type="entry name" value="HIS_KIN"/>
    <property type="match status" value="1"/>
</dbReference>
<dbReference type="InterPro" id="IPR003594">
    <property type="entry name" value="HATPase_dom"/>
</dbReference>
<feature type="transmembrane region" description="Helical" evidence="9">
    <location>
        <begin position="193"/>
        <end position="212"/>
    </location>
</feature>